<dbReference type="CDD" id="cd03467">
    <property type="entry name" value="Rieske"/>
    <property type="match status" value="1"/>
</dbReference>
<evidence type="ECO:0000256" key="5">
    <source>
        <dbReference type="ARBA" id="ARBA00034078"/>
    </source>
</evidence>
<protein>
    <submittedName>
        <fullName evidence="8">Rieske (2Fe-2S) protein</fullName>
    </submittedName>
</protein>
<dbReference type="SUPFAM" id="SSF50022">
    <property type="entry name" value="ISP domain"/>
    <property type="match status" value="1"/>
</dbReference>
<dbReference type="RefSeq" id="WP_377351682.1">
    <property type="nucleotide sequence ID" value="NZ_JBHLTP010000023.1"/>
</dbReference>
<dbReference type="InterPro" id="IPR017941">
    <property type="entry name" value="Rieske_2Fe-2S"/>
</dbReference>
<dbReference type="PROSITE" id="PS51296">
    <property type="entry name" value="RIESKE"/>
    <property type="match status" value="1"/>
</dbReference>
<accession>A0ABV6LTZ0</accession>
<dbReference type="Pfam" id="PF00355">
    <property type="entry name" value="Rieske"/>
    <property type="match status" value="1"/>
</dbReference>
<evidence type="ECO:0000313" key="9">
    <source>
        <dbReference type="Proteomes" id="UP001589836"/>
    </source>
</evidence>
<name>A0ABV6LTZ0_9BACI</name>
<dbReference type="InterPro" id="IPR036922">
    <property type="entry name" value="Rieske_2Fe-2S_sf"/>
</dbReference>
<dbReference type="PANTHER" id="PTHR21496:SF0">
    <property type="entry name" value="RIESKE DOMAIN-CONTAINING PROTEIN"/>
    <property type="match status" value="1"/>
</dbReference>
<comment type="cofactor">
    <cofactor evidence="5">
        <name>[2Fe-2S] cluster</name>
        <dbReference type="ChEBI" id="CHEBI:190135"/>
    </cofactor>
</comment>
<dbReference type="PANTHER" id="PTHR21496">
    <property type="entry name" value="FERREDOXIN-RELATED"/>
    <property type="match status" value="1"/>
</dbReference>
<keyword evidence="3" id="KW-0408">Iron</keyword>
<dbReference type="Gene3D" id="2.102.10.10">
    <property type="entry name" value="Rieske [2Fe-2S] iron-sulphur domain"/>
    <property type="match status" value="1"/>
</dbReference>
<comment type="caution">
    <text evidence="8">The sequence shown here is derived from an EMBL/GenBank/DDBJ whole genome shotgun (WGS) entry which is preliminary data.</text>
</comment>
<dbReference type="Proteomes" id="UP001589836">
    <property type="component" value="Unassembled WGS sequence"/>
</dbReference>
<evidence type="ECO:0000256" key="4">
    <source>
        <dbReference type="ARBA" id="ARBA00023014"/>
    </source>
</evidence>
<keyword evidence="1" id="KW-0001">2Fe-2S</keyword>
<evidence type="ECO:0000256" key="1">
    <source>
        <dbReference type="ARBA" id="ARBA00022714"/>
    </source>
</evidence>
<proteinExistence type="inferred from homology"/>
<evidence type="ECO:0000256" key="2">
    <source>
        <dbReference type="ARBA" id="ARBA00022723"/>
    </source>
</evidence>
<evidence type="ECO:0000256" key="3">
    <source>
        <dbReference type="ARBA" id="ARBA00023004"/>
    </source>
</evidence>
<keyword evidence="4" id="KW-0411">Iron-sulfur</keyword>
<comment type="similarity">
    <text evidence="6">Belongs to the bacterial ring-hydroxylating dioxygenase ferredoxin component family.</text>
</comment>
<reference evidence="8 9" key="1">
    <citation type="submission" date="2024-09" db="EMBL/GenBank/DDBJ databases">
        <authorList>
            <person name="Sun Q."/>
            <person name="Mori K."/>
        </authorList>
    </citation>
    <scope>NUCLEOTIDE SEQUENCE [LARGE SCALE GENOMIC DNA]</scope>
    <source>
        <strain evidence="8 9">NCAIM B.02529</strain>
    </source>
</reference>
<dbReference type="EMBL" id="JBHLTP010000023">
    <property type="protein sequence ID" value="MFC0525886.1"/>
    <property type="molecule type" value="Genomic_DNA"/>
</dbReference>
<keyword evidence="2" id="KW-0479">Metal-binding</keyword>
<feature type="domain" description="Rieske" evidence="7">
    <location>
        <begin position="4"/>
        <end position="118"/>
    </location>
</feature>
<evidence type="ECO:0000313" key="8">
    <source>
        <dbReference type="EMBL" id="MFC0525886.1"/>
    </source>
</evidence>
<sequence>MKEQIVCKQHDIQPGEMQEFTFGKVGVVLCRTPDGEFYAFMNSCIHQGAPLGKGKLCGATQSTTDGPGEYEYCQVGEIIRCPWHGREFDVKNEGKMLADSSKKLKSFNVRVEDDDVIVYK</sequence>
<organism evidence="8 9">
    <name type="scientific">Pontibacillus salicampi</name>
    <dbReference type="NCBI Taxonomy" id="1449801"/>
    <lineage>
        <taxon>Bacteria</taxon>
        <taxon>Bacillati</taxon>
        <taxon>Bacillota</taxon>
        <taxon>Bacilli</taxon>
        <taxon>Bacillales</taxon>
        <taxon>Bacillaceae</taxon>
        <taxon>Pontibacillus</taxon>
    </lineage>
</organism>
<gene>
    <name evidence="8" type="ORF">ACFFGV_20115</name>
</gene>
<evidence type="ECO:0000259" key="7">
    <source>
        <dbReference type="PROSITE" id="PS51296"/>
    </source>
</evidence>
<keyword evidence="9" id="KW-1185">Reference proteome</keyword>
<evidence type="ECO:0000256" key="6">
    <source>
        <dbReference type="ARBA" id="ARBA00038001"/>
    </source>
</evidence>